<evidence type="ECO:0000256" key="5">
    <source>
        <dbReference type="SAM" id="Phobius"/>
    </source>
</evidence>
<reference evidence="7 8" key="1">
    <citation type="submission" date="2023-06" db="EMBL/GenBank/DDBJ databases">
        <authorList>
            <person name="Oyuntsetseg B."/>
            <person name="Kim S.B."/>
        </authorList>
    </citation>
    <scope>NUCLEOTIDE SEQUENCE [LARGE SCALE GENOMIC DNA]</scope>
    <source>
        <strain evidence="7 8">4-36</strain>
    </source>
</reference>
<name>A0A9Y2NBH2_9PSEU</name>
<keyword evidence="3 5" id="KW-1133">Transmembrane helix</keyword>
<comment type="subcellular location">
    <subcellularLocation>
        <location evidence="1">Membrane</location>
        <topology evidence="1">Multi-pass membrane protein</topology>
    </subcellularLocation>
</comment>
<keyword evidence="4 5" id="KW-0472">Membrane</keyword>
<feature type="transmembrane region" description="Helical" evidence="5">
    <location>
        <begin position="150"/>
        <end position="170"/>
    </location>
</feature>
<dbReference type="InterPro" id="IPR013130">
    <property type="entry name" value="Fe3_Rdtase_TM_dom"/>
</dbReference>
<feature type="transmembrane region" description="Helical" evidence="5">
    <location>
        <begin position="88"/>
        <end position="111"/>
    </location>
</feature>
<dbReference type="GO" id="GO:0016020">
    <property type="term" value="C:membrane"/>
    <property type="evidence" value="ECO:0007669"/>
    <property type="project" value="UniProtKB-SubCell"/>
</dbReference>
<keyword evidence="2 5" id="KW-0812">Transmembrane</keyword>
<dbReference type="Pfam" id="PF01794">
    <property type="entry name" value="Ferric_reduct"/>
    <property type="match status" value="1"/>
</dbReference>
<dbReference type="EMBL" id="CP127295">
    <property type="protein sequence ID" value="WIX98486.1"/>
    <property type="molecule type" value="Genomic_DNA"/>
</dbReference>
<sequence>MSTALWYASRGTGLVALVLLTAVVVLGAANAARFAARGWPRFALAEVHRGLSLLTVAFLAVHVSTAIIDPYAGIRWVSVLVPFSSAYQGFWLGLGSIAFDLLLALVVSSLLRPRISLRWWRLVHWAAYVCWPVAVVHGFGIGGADARLGWVRVLTAACVLAVPAAVGWRIRSSHADTEARRDGEFR</sequence>
<dbReference type="AlphaFoldDB" id="A0A9Y2NBH2"/>
<proteinExistence type="predicted"/>
<organism evidence="7 8">
    <name type="scientific">Amycolatopsis mongoliensis</name>
    <dbReference type="NCBI Taxonomy" id="715475"/>
    <lineage>
        <taxon>Bacteria</taxon>
        <taxon>Bacillati</taxon>
        <taxon>Actinomycetota</taxon>
        <taxon>Actinomycetes</taxon>
        <taxon>Pseudonocardiales</taxon>
        <taxon>Pseudonocardiaceae</taxon>
        <taxon>Amycolatopsis</taxon>
    </lineage>
</organism>
<evidence type="ECO:0000256" key="1">
    <source>
        <dbReference type="ARBA" id="ARBA00004141"/>
    </source>
</evidence>
<protein>
    <submittedName>
        <fullName evidence="7">Ferric reductase-like transmembrane domain-containing protein</fullName>
    </submittedName>
</protein>
<accession>A0A9Y2NBH2</accession>
<dbReference type="KEGG" id="amog:QRX60_31025"/>
<feature type="transmembrane region" description="Helical" evidence="5">
    <location>
        <begin position="6"/>
        <end position="29"/>
    </location>
</feature>
<evidence type="ECO:0000313" key="7">
    <source>
        <dbReference type="EMBL" id="WIX98486.1"/>
    </source>
</evidence>
<feature type="transmembrane region" description="Helical" evidence="5">
    <location>
        <begin position="123"/>
        <end position="144"/>
    </location>
</feature>
<evidence type="ECO:0000313" key="8">
    <source>
        <dbReference type="Proteomes" id="UP001239397"/>
    </source>
</evidence>
<feature type="domain" description="Ferric oxidoreductase" evidence="6">
    <location>
        <begin position="12"/>
        <end position="134"/>
    </location>
</feature>
<gene>
    <name evidence="7" type="ORF">QRX60_31025</name>
</gene>
<dbReference type="Proteomes" id="UP001239397">
    <property type="component" value="Chromosome"/>
</dbReference>
<evidence type="ECO:0000256" key="4">
    <source>
        <dbReference type="ARBA" id="ARBA00023136"/>
    </source>
</evidence>
<evidence type="ECO:0000259" key="6">
    <source>
        <dbReference type="Pfam" id="PF01794"/>
    </source>
</evidence>
<evidence type="ECO:0000256" key="2">
    <source>
        <dbReference type="ARBA" id="ARBA00022692"/>
    </source>
</evidence>
<keyword evidence="8" id="KW-1185">Reference proteome</keyword>
<feature type="transmembrane region" description="Helical" evidence="5">
    <location>
        <begin position="50"/>
        <end position="68"/>
    </location>
</feature>
<dbReference type="RefSeq" id="WP_285994971.1">
    <property type="nucleotide sequence ID" value="NZ_CP127295.1"/>
</dbReference>
<evidence type="ECO:0000256" key="3">
    <source>
        <dbReference type="ARBA" id="ARBA00022989"/>
    </source>
</evidence>